<evidence type="ECO:0000313" key="2">
    <source>
        <dbReference type="EMBL" id="MCA9376511.1"/>
    </source>
</evidence>
<dbReference type="PANTHER" id="PTHR23526">
    <property type="entry name" value="INTEGRAL MEMBRANE TRANSPORT PROTEIN-RELATED"/>
    <property type="match status" value="1"/>
</dbReference>
<protein>
    <submittedName>
        <fullName evidence="2">MFS transporter</fullName>
    </submittedName>
</protein>
<feature type="transmembrane region" description="Helical" evidence="1">
    <location>
        <begin position="149"/>
        <end position="172"/>
    </location>
</feature>
<feature type="transmembrane region" description="Helical" evidence="1">
    <location>
        <begin position="231"/>
        <end position="254"/>
    </location>
</feature>
<dbReference type="Pfam" id="PF07690">
    <property type="entry name" value="MFS_1"/>
    <property type="match status" value="1"/>
</dbReference>
<sequence>MRKFLYQRLINEYNNFLRLSLNNRRLLLSYIFFLISYPFHEIFVNAYLWRQTEGIELLLVYNIFSFVGLPIGFFINGFLLKTFNIKSLYLSGLIIQATTVISLVFFENFNYLNIAIYGMSAGFGSALFWSNRNYLSLIFTERSTRLYSVSLESVSYSVLTITVPVIVGFFITLGPSTGNYSLELAYQISMGLNLILVSISGLIIYLSNIDDLNDPVVLLRNSSKFHNYNRVYLFFSEIFNGIFMFIPTIFILKYAGEENILGSVQSVGALATACIIYLVGRKFKEQSYYKILILSWILMIIGAFLPFIYFQSATLILMLIILNIGSEIKFIVTWSMIMNLVDNEVKDHYELRYAYIADNELFINLGRIAGALILGILWVVFPADVALRYIVPIVVMIQLISLFVAKPLLRQHEYST</sequence>
<keyword evidence="1" id="KW-0812">Transmembrane</keyword>
<gene>
    <name evidence="2" type="ORF">KC685_01155</name>
</gene>
<feature type="transmembrane region" description="Helical" evidence="1">
    <location>
        <begin position="111"/>
        <end position="129"/>
    </location>
</feature>
<keyword evidence="1" id="KW-0472">Membrane</keyword>
<keyword evidence="1" id="KW-1133">Transmembrane helix</keyword>
<feature type="transmembrane region" description="Helical" evidence="1">
    <location>
        <begin position="87"/>
        <end position="105"/>
    </location>
</feature>
<dbReference type="SUPFAM" id="SSF103473">
    <property type="entry name" value="MFS general substrate transporter"/>
    <property type="match status" value="1"/>
</dbReference>
<reference evidence="2" key="1">
    <citation type="submission" date="2020-04" db="EMBL/GenBank/DDBJ databases">
        <authorList>
            <person name="Zhang T."/>
        </authorList>
    </citation>
    <scope>NUCLEOTIDE SEQUENCE</scope>
    <source>
        <strain evidence="2">HKST-UBA17</strain>
    </source>
</reference>
<feature type="transmembrane region" description="Helical" evidence="1">
    <location>
        <begin position="387"/>
        <end position="405"/>
    </location>
</feature>
<dbReference type="EMBL" id="JAGQLN010000003">
    <property type="protein sequence ID" value="MCA9376511.1"/>
    <property type="molecule type" value="Genomic_DNA"/>
</dbReference>
<dbReference type="Proteomes" id="UP000741282">
    <property type="component" value="Unassembled WGS sequence"/>
</dbReference>
<dbReference type="Gene3D" id="1.20.1250.20">
    <property type="entry name" value="MFS general substrate transporter like domains"/>
    <property type="match status" value="1"/>
</dbReference>
<feature type="transmembrane region" description="Helical" evidence="1">
    <location>
        <begin position="184"/>
        <end position="206"/>
    </location>
</feature>
<dbReference type="InterPro" id="IPR052528">
    <property type="entry name" value="Sugar_transport-like"/>
</dbReference>
<feature type="transmembrane region" description="Helical" evidence="1">
    <location>
        <begin position="291"/>
        <end position="310"/>
    </location>
</feature>
<feature type="transmembrane region" description="Helical" evidence="1">
    <location>
        <begin position="361"/>
        <end position="381"/>
    </location>
</feature>
<dbReference type="AlphaFoldDB" id="A0A955I131"/>
<name>A0A955I131_9BACT</name>
<organism evidence="2 3">
    <name type="scientific">Candidatus Dojkabacteria bacterium</name>
    <dbReference type="NCBI Taxonomy" id="2099670"/>
    <lineage>
        <taxon>Bacteria</taxon>
        <taxon>Candidatus Dojkabacteria</taxon>
    </lineage>
</organism>
<dbReference type="InterPro" id="IPR011701">
    <property type="entry name" value="MFS"/>
</dbReference>
<dbReference type="InterPro" id="IPR036259">
    <property type="entry name" value="MFS_trans_sf"/>
</dbReference>
<feature type="transmembrane region" description="Helical" evidence="1">
    <location>
        <begin position="260"/>
        <end position="279"/>
    </location>
</feature>
<proteinExistence type="predicted"/>
<dbReference type="PANTHER" id="PTHR23526:SF2">
    <property type="entry name" value="MAJOR FACILITATOR SUPERFAMILY (MFS) PROFILE DOMAIN-CONTAINING PROTEIN"/>
    <property type="match status" value="1"/>
</dbReference>
<feature type="transmembrane region" description="Helical" evidence="1">
    <location>
        <begin position="60"/>
        <end position="80"/>
    </location>
</feature>
<evidence type="ECO:0000256" key="1">
    <source>
        <dbReference type="SAM" id="Phobius"/>
    </source>
</evidence>
<feature type="transmembrane region" description="Helical" evidence="1">
    <location>
        <begin position="316"/>
        <end position="341"/>
    </location>
</feature>
<accession>A0A955I131</accession>
<reference evidence="2" key="2">
    <citation type="journal article" date="2021" name="Microbiome">
        <title>Successional dynamics and alternative stable states in a saline activated sludge microbial community over 9 years.</title>
        <authorList>
            <person name="Wang Y."/>
            <person name="Ye J."/>
            <person name="Ju F."/>
            <person name="Liu L."/>
            <person name="Boyd J.A."/>
            <person name="Deng Y."/>
            <person name="Parks D.H."/>
            <person name="Jiang X."/>
            <person name="Yin X."/>
            <person name="Woodcroft B.J."/>
            <person name="Tyson G.W."/>
            <person name="Hugenholtz P."/>
            <person name="Polz M.F."/>
            <person name="Zhang T."/>
        </authorList>
    </citation>
    <scope>NUCLEOTIDE SEQUENCE</scope>
    <source>
        <strain evidence="2">HKST-UBA17</strain>
    </source>
</reference>
<feature type="transmembrane region" description="Helical" evidence="1">
    <location>
        <begin position="27"/>
        <end position="48"/>
    </location>
</feature>
<dbReference type="GO" id="GO:0022857">
    <property type="term" value="F:transmembrane transporter activity"/>
    <property type="evidence" value="ECO:0007669"/>
    <property type="project" value="InterPro"/>
</dbReference>
<comment type="caution">
    <text evidence="2">The sequence shown here is derived from an EMBL/GenBank/DDBJ whole genome shotgun (WGS) entry which is preliminary data.</text>
</comment>
<evidence type="ECO:0000313" key="3">
    <source>
        <dbReference type="Proteomes" id="UP000741282"/>
    </source>
</evidence>